<dbReference type="Proteomes" id="UP000070544">
    <property type="component" value="Unassembled WGS sequence"/>
</dbReference>
<dbReference type="AlphaFoldDB" id="A0A139AMY9"/>
<name>A0A139AMY9_GONPJ</name>
<sequence length="88" mass="9666">MSWPLYIFKAAMQMIVAPVVAPPFTLSSFSTSLPSFSISSRFIQVSQQPDTQRNNIPGAQRVMYPTIGRHLTSCPVLKGNISVLPGEK</sequence>
<keyword evidence="2" id="KW-1185">Reference proteome</keyword>
<gene>
    <name evidence="1" type="ORF">M427DRAFT_53951</name>
</gene>
<organism evidence="1 2">
    <name type="scientific">Gonapodya prolifera (strain JEL478)</name>
    <name type="common">Monoblepharis prolifera</name>
    <dbReference type="NCBI Taxonomy" id="1344416"/>
    <lineage>
        <taxon>Eukaryota</taxon>
        <taxon>Fungi</taxon>
        <taxon>Fungi incertae sedis</taxon>
        <taxon>Chytridiomycota</taxon>
        <taxon>Chytridiomycota incertae sedis</taxon>
        <taxon>Monoblepharidomycetes</taxon>
        <taxon>Monoblepharidales</taxon>
        <taxon>Gonapodyaceae</taxon>
        <taxon>Gonapodya</taxon>
    </lineage>
</organism>
<proteinExistence type="predicted"/>
<protein>
    <submittedName>
        <fullName evidence="1">Uncharacterized protein</fullName>
    </submittedName>
</protein>
<evidence type="ECO:0000313" key="2">
    <source>
        <dbReference type="Proteomes" id="UP000070544"/>
    </source>
</evidence>
<accession>A0A139AMY9</accession>
<evidence type="ECO:0000313" key="1">
    <source>
        <dbReference type="EMBL" id="KXS18112.1"/>
    </source>
</evidence>
<reference evidence="1 2" key="1">
    <citation type="journal article" date="2015" name="Genome Biol. Evol.">
        <title>Phylogenomic analyses indicate that early fungi evolved digesting cell walls of algal ancestors of land plants.</title>
        <authorList>
            <person name="Chang Y."/>
            <person name="Wang S."/>
            <person name="Sekimoto S."/>
            <person name="Aerts A.L."/>
            <person name="Choi C."/>
            <person name="Clum A."/>
            <person name="LaButti K.M."/>
            <person name="Lindquist E.A."/>
            <person name="Yee Ngan C."/>
            <person name="Ohm R.A."/>
            <person name="Salamov A.A."/>
            <person name="Grigoriev I.V."/>
            <person name="Spatafora J.W."/>
            <person name="Berbee M.L."/>
        </authorList>
    </citation>
    <scope>NUCLEOTIDE SEQUENCE [LARGE SCALE GENOMIC DNA]</scope>
    <source>
        <strain evidence="1 2">JEL478</strain>
    </source>
</reference>
<dbReference type="EMBL" id="KQ965743">
    <property type="protein sequence ID" value="KXS18112.1"/>
    <property type="molecule type" value="Genomic_DNA"/>
</dbReference>